<keyword evidence="5" id="KW-1185">Reference proteome</keyword>
<sequence>MKLLCIAILVVLTSLSSVNAAEKGKHLFILSGQSNMKYMDPNISFIPAVEEAFGKDNVIVVHDAQGGQPIRRWYKNWTPENGEKPTSTGTLYKRMMRKISPIVKKHKFSSVTFIWMQGEADAQAKHGKVYKKSLLGLIEQLSNDLGRKEINVVIGRLSDCDMANKHFPHWTMIRDIQVELADANPRSLWVNTDDLNDGKGKNGRQLKNNLHYSVEGYKKLGERFAAKSIELIKKHEQ</sequence>
<dbReference type="Pfam" id="PF03629">
    <property type="entry name" value="SASA"/>
    <property type="match status" value="1"/>
</dbReference>
<evidence type="ECO:0000313" key="5">
    <source>
        <dbReference type="Proteomes" id="UP001214250"/>
    </source>
</evidence>
<keyword evidence="1" id="KW-0378">Hydrolase</keyword>
<evidence type="ECO:0000313" key="4">
    <source>
        <dbReference type="EMBL" id="WDE98883.1"/>
    </source>
</evidence>
<reference evidence="4 5" key="1">
    <citation type="submission" date="2023-02" db="EMBL/GenBank/DDBJ databases">
        <title>Genome sequence of Lentisphaera profundi SAORIC-696.</title>
        <authorList>
            <person name="Kim e."/>
            <person name="Cho J.-C."/>
            <person name="Choi A."/>
            <person name="Kang I."/>
        </authorList>
    </citation>
    <scope>NUCLEOTIDE SEQUENCE [LARGE SCALE GENOMIC DNA]</scope>
    <source>
        <strain evidence="4 5">SAORIC-696</strain>
    </source>
</reference>
<dbReference type="EMBL" id="CP117812">
    <property type="protein sequence ID" value="WDE98883.1"/>
    <property type="molecule type" value="Genomic_DNA"/>
</dbReference>
<dbReference type="InterPro" id="IPR036514">
    <property type="entry name" value="SGNH_hydro_sf"/>
</dbReference>
<dbReference type="PANTHER" id="PTHR31988:SF19">
    <property type="entry name" value="9-O-ACETYL-N-ACETYLNEURAMINIC ACID DEACETYLASE-RELATED"/>
    <property type="match status" value="1"/>
</dbReference>
<feature type="chain" id="PRO_5045387112" evidence="2">
    <location>
        <begin position="21"/>
        <end position="237"/>
    </location>
</feature>
<feature type="signal peptide" evidence="2">
    <location>
        <begin position="1"/>
        <end position="20"/>
    </location>
</feature>
<dbReference type="Proteomes" id="UP001214250">
    <property type="component" value="Chromosome 2"/>
</dbReference>
<dbReference type="PANTHER" id="PTHR31988">
    <property type="entry name" value="ESTERASE, PUTATIVE (DUF303)-RELATED"/>
    <property type="match status" value="1"/>
</dbReference>
<name>A0ABY7VXD3_9BACT</name>
<dbReference type="Gene3D" id="3.40.50.1110">
    <property type="entry name" value="SGNH hydrolase"/>
    <property type="match status" value="1"/>
</dbReference>
<proteinExistence type="predicted"/>
<keyword evidence="2" id="KW-0732">Signal</keyword>
<accession>A0ABY7VXD3</accession>
<protein>
    <submittedName>
        <fullName evidence="4">Sialate O-acetylesterase</fullName>
    </submittedName>
</protein>
<dbReference type="InterPro" id="IPR052940">
    <property type="entry name" value="Carb_Esterase_6"/>
</dbReference>
<dbReference type="InterPro" id="IPR005181">
    <property type="entry name" value="SASA"/>
</dbReference>
<dbReference type="SUPFAM" id="SSF52266">
    <property type="entry name" value="SGNH hydrolase"/>
    <property type="match status" value="1"/>
</dbReference>
<gene>
    <name evidence="4" type="ORF">PQO03_13670</name>
</gene>
<evidence type="ECO:0000256" key="1">
    <source>
        <dbReference type="ARBA" id="ARBA00022801"/>
    </source>
</evidence>
<evidence type="ECO:0000256" key="2">
    <source>
        <dbReference type="SAM" id="SignalP"/>
    </source>
</evidence>
<dbReference type="RefSeq" id="WP_274153752.1">
    <property type="nucleotide sequence ID" value="NZ_CP117812.1"/>
</dbReference>
<organism evidence="4 5">
    <name type="scientific">Lentisphaera profundi</name>
    <dbReference type="NCBI Taxonomy" id="1658616"/>
    <lineage>
        <taxon>Bacteria</taxon>
        <taxon>Pseudomonadati</taxon>
        <taxon>Lentisphaerota</taxon>
        <taxon>Lentisphaeria</taxon>
        <taxon>Lentisphaerales</taxon>
        <taxon>Lentisphaeraceae</taxon>
        <taxon>Lentisphaera</taxon>
    </lineage>
</organism>
<feature type="domain" description="Sialate O-acetylesterase" evidence="3">
    <location>
        <begin position="39"/>
        <end position="229"/>
    </location>
</feature>
<evidence type="ECO:0000259" key="3">
    <source>
        <dbReference type="Pfam" id="PF03629"/>
    </source>
</evidence>